<reference evidence="1 2" key="1">
    <citation type="submission" date="2013-11" db="EMBL/GenBank/DDBJ databases">
        <title>The Genome Sequence of Phytophthora parasitica P1569.</title>
        <authorList>
            <consortium name="The Broad Institute Genomics Platform"/>
            <person name="Russ C."/>
            <person name="Tyler B."/>
            <person name="Panabieres F."/>
            <person name="Shan W."/>
            <person name="Tripathy S."/>
            <person name="Grunwald N."/>
            <person name="Machado M."/>
            <person name="Johnson C.S."/>
            <person name="Arredondo F."/>
            <person name="Hong C."/>
            <person name="Coffey M."/>
            <person name="Young S.K."/>
            <person name="Zeng Q."/>
            <person name="Gargeya S."/>
            <person name="Fitzgerald M."/>
            <person name="Abouelleil A."/>
            <person name="Alvarado L."/>
            <person name="Chapman S.B."/>
            <person name="Gainer-Dewar J."/>
            <person name="Goldberg J."/>
            <person name="Griggs A."/>
            <person name="Gujja S."/>
            <person name="Hansen M."/>
            <person name="Howarth C."/>
            <person name="Imamovic A."/>
            <person name="Ireland A."/>
            <person name="Larimer J."/>
            <person name="McCowan C."/>
            <person name="Murphy C."/>
            <person name="Pearson M."/>
            <person name="Poon T.W."/>
            <person name="Priest M."/>
            <person name="Roberts A."/>
            <person name="Saif S."/>
            <person name="Shea T."/>
            <person name="Sykes S."/>
            <person name="Wortman J."/>
            <person name="Nusbaum C."/>
            <person name="Birren B."/>
        </authorList>
    </citation>
    <scope>NUCLEOTIDE SEQUENCE [LARGE SCALE GENOMIC DNA]</scope>
    <source>
        <strain evidence="1 2">P1569</strain>
    </source>
</reference>
<evidence type="ECO:0000313" key="2">
    <source>
        <dbReference type="Proteomes" id="UP000018721"/>
    </source>
</evidence>
<organism evidence="1 2">
    <name type="scientific">Phytophthora nicotianae P1569</name>
    <dbReference type="NCBI Taxonomy" id="1317065"/>
    <lineage>
        <taxon>Eukaryota</taxon>
        <taxon>Sar</taxon>
        <taxon>Stramenopiles</taxon>
        <taxon>Oomycota</taxon>
        <taxon>Peronosporomycetes</taxon>
        <taxon>Peronosporales</taxon>
        <taxon>Peronosporaceae</taxon>
        <taxon>Phytophthora</taxon>
    </lineage>
</organism>
<comment type="caution">
    <text evidence="1">The sequence shown here is derived from an EMBL/GenBank/DDBJ whole genome shotgun (WGS) entry which is preliminary data.</text>
</comment>
<proteinExistence type="predicted"/>
<protein>
    <submittedName>
        <fullName evidence="1">Uncharacterized protein</fullName>
    </submittedName>
</protein>
<evidence type="ECO:0000313" key="1">
    <source>
        <dbReference type="EMBL" id="ETI31227.1"/>
    </source>
</evidence>
<keyword evidence="2" id="KW-1185">Reference proteome</keyword>
<dbReference type="Proteomes" id="UP000018721">
    <property type="component" value="Unassembled WGS sequence"/>
</dbReference>
<name>V9DYW9_PHYNI</name>
<dbReference type="AlphaFoldDB" id="V9DYW9"/>
<gene>
    <name evidence="1" type="ORF">F443_21773</name>
</gene>
<dbReference type="EMBL" id="ANIZ01003796">
    <property type="protein sequence ID" value="ETI31227.1"/>
    <property type="molecule type" value="Genomic_DNA"/>
</dbReference>
<accession>V9DYW9</accession>
<sequence>MKLSCLHWWKSWRTGRMHKRHQRRLLWTSRWS</sequence>
<dbReference type="HOGENOM" id="CLU_3393248_0_0_1"/>